<dbReference type="SUPFAM" id="SSF142906">
    <property type="entry name" value="YjbR-like"/>
    <property type="match status" value="1"/>
</dbReference>
<dbReference type="AlphaFoldDB" id="A0A0F7RGN6"/>
<dbReference type="EMBL" id="AE016879">
    <property type="protein sequence ID" value="AAP26634.1"/>
    <property type="molecule type" value="Genomic_DNA"/>
</dbReference>
<accession>A0A0F7RGN6</accession>
<evidence type="ECO:0000313" key="1">
    <source>
        <dbReference type="EMBL" id="AAP26634.1"/>
    </source>
</evidence>
<sequence length="45" mass="5584">MNKKHWNTVYIHKDVEQVQINKMVDWSYDLVLQSFSKKKQQELLY</sequence>
<dbReference type="InterPro" id="IPR007351">
    <property type="entry name" value="YjbR"/>
</dbReference>
<reference evidence="1 2" key="1">
    <citation type="journal article" date="2003" name="Nature">
        <title>The genome sequence of Bacillus anthracis Ames and comparison to closely related bacteria.</title>
        <authorList>
            <person name="Read T.D."/>
            <person name="Peterson S.N."/>
            <person name="Tourasse N."/>
            <person name="Baillie L.W."/>
            <person name="Paulsen I.T."/>
            <person name="Nelson K.E."/>
            <person name="Tettelin H."/>
            <person name="Fouts D.E."/>
            <person name="Eisen J.A."/>
            <person name="Gill S.R."/>
            <person name="Holtzapple E.K."/>
            <person name="Okstad O.A."/>
            <person name="Helgason E."/>
            <person name="Rilstone J."/>
            <person name="Wu M."/>
            <person name="Kolonay J.F."/>
            <person name="Beanan M.J."/>
            <person name="Dodson R.J."/>
            <person name="Brinkac L.M."/>
            <person name="Gwinn M."/>
            <person name="DeBoy R.T."/>
            <person name="Madpu R."/>
            <person name="Daugherty S.C."/>
            <person name="Durkin A.S."/>
            <person name="Haft D.H."/>
            <person name="Nelson W.C."/>
            <person name="Peterson J.D."/>
            <person name="Pop M."/>
            <person name="Khouri H.M."/>
            <person name="Radune D."/>
            <person name="Benton J.L."/>
            <person name="Mahamoud Y."/>
            <person name="Jiang L."/>
            <person name="Hance I.R."/>
            <person name="Weidman J.F."/>
            <person name="Berry K.J."/>
            <person name="Plaut R.D."/>
            <person name="Wolf A.M."/>
            <person name="Watkins K.L."/>
            <person name="Nierman W.C."/>
            <person name="Hazen A."/>
            <person name="Cline R."/>
            <person name="Redmond C."/>
            <person name="Thwaite J.E."/>
            <person name="White O."/>
            <person name="Salzberg S.L."/>
            <person name="Thomason B."/>
            <person name="Friedlander A.M."/>
            <person name="Koehler T.M."/>
            <person name="Hanna P.C."/>
            <person name="Kolsto A.B."/>
            <person name="Fraser C.M."/>
        </authorList>
    </citation>
    <scope>NUCLEOTIDE SEQUENCE [LARGE SCALE GENOMIC DNA]</scope>
    <source>
        <strain evidence="2">Ames / isolate Porton</strain>
    </source>
</reference>
<dbReference type="KEGG" id="ban:BA_2799"/>
<organism evidence="1 2">
    <name type="scientific">Bacillus anthracis</name>
    <name type="common">anthrax bacterium</name>
    <dbReference type="NCBI Taxonomy" id="1392"/>
    <lineage>
        <taxon>Bacteria</taxon>
        <taxon>Bacillati</taxon>
        <taxon>Bacillota</taxon>
        <taxon>Bacilli</taxon>
        <taxon>Bacillales</taxon>
        <taxon>Bacillaceae</taxon>
        <taxon>Bacillus</taxon>
        <taxon>Bacillus cereus group</taxon>
    </lineage>
</organism>
<dbReference type="InterPro" id="IPR038056">
    <property type="entry name" value="YjbR-like_sf"/>
</dbReference>
<protein>
    <submittedName>
        <fullName evidence="1">Conserved domain protein</fullName>
    </submittedName>
</protein>
<gene>
    <name evidence="1" type="ordered locus">BA_2799</name>
</gene>
<dbReference type="PANTHER" id="PTHR35145">
    <property type="entry name" value="CYTOPLASMIC PROTEIN-RELATED"/>
    <property type="match status" value="1"/>
</dbReference>
<name>A0A0F7RGN6_BACAN</name>
<evidence type="ECO:0000313" key="2">
    <source>
        <dbReference type="Proteomes" id="UP000000427"/>
    </source>
</evidence>
<proteinExistence type="predicted"/>
<dbReference type="Gene3D" id="3.90.1150.30">
    <property type="match status" value="1"/>
</dbReference>
<dbReference type="Proteomes" id="UP000000427">
    <property type="component" value="Chromosome"/>
</dbReference>
<dbReference type="PANTHER" id="PTHR35145:SF1">
    <property type="entry name" value="CYTOPLASMIC PROTEIN"/>
    <property type="match status" value="1"/>
</dbReference>